<protein>
    <submittedName>
        <fullName evidence="1">DUF1697 domain-containing protein</fullName>
    </submittedName>
</protein>
<evidence type="ECO:0000313" key="2">
    <source>
        <dbReference type="Proteomes" id="UP000614216"/>
    </source>
</evidence>
<gene>
    <name evidence="1" type="ORF">JMN32_03385</name>
</gene>
<dbReference type="PANTHER" id="PTHR36439:SF1">
    <property type="entry name" value="DUF1697 DOMAIN-CONTAINING PROTEIN"/>
    <property type="match status" value="1"/>
</dbReference>
<evidence type="ECO:0000313" key="1">
    <source>
        <dbReference type="EMBL" id="MBL6445335.1"/>
    </source>
</evidence>
<dbReference type="Gene3D" id="3.30.70.1280">
    <property type="entry name" value="SP0830-like domains"/>
    <property type="match status" value="1"/>
</dbReference>
<name>A0A937FVX2_9BACT</name>
<dbReference type="SUPFAM" id="SSF160379">
    <property type="entry name" value="SP0830-like"/>
    <property type="match status" value="1"/>
</dbReference>
<dbReference type="EMBL" id="JAEUGD010000004">
    <property type="protein sequence ID" value="MBL6445335.1"/>
    <property type="molecule type" value="Genomic_DNA"/>
</dbReference>
<organism evidence="1 2">
    <name type="scientific">Fulvivirga marina</name>
    <dbReference type="NCBI Taxonomy" id="2494733"/>
    <lineage>
        <taxon>Bacteria</taxon>
        <taxon>Pseudomonadati</taxon>
        <taxon>Bacteroidota</taxon>
        <taxon>Cytophagia</taxon>
        <taxon>Cytophagales</taxon>
        <taxon>Fulvivirgaceae</taxon>
        <taxon>Fulvivirga</taxon>
    </lineage>
</organism>
<accession>A0A937FVX2</accession>
<keyword evidence="2" id="KW-1185">Reference proteome</keyword>
<dbReference type="Proteomes" id="UP000614216">
    <property type="component" value="Unassembled WGS sequence"/>
</dbReference>
<dbReference type="Pfam" id="PF08002">
    <property type="entry name" value="DUF1697"/>
    <property type="match status" value="1"/>
</dbReference>
<proteinExistence type="predicted"/>
<reference evidence="1" key="1">
    <citation type="submission" date="2021-01" db="EMBL/GenBank/DDBJ databases">
        <title>Fulvivirga kasyanovii gen. nov., sp nov., a novel member of the phylum Bacteroidetes isolated from seawater in a mussel farm.</title>
        <authorList>
            <person name="Zhao L.-H."/>
            <person name="Wang Z.-J."/>
        </authorList>
    </citation>
    <scope>NUCLEOTIDE SEQUENCE</scope>
    <source>
        <strain evidence="1">29W222</strain>
    </source>
</reference>
<dbReference type="AlphaFoldDB" id="A0A937FVX2"/>
<dbReference type="InterPro" id="IPR012545">
    <property type="entry name" value="DUF1697"/>
</dbReference>
<sequence length="181" mass="20644">MQTYIAILRGINVSGANKIKMDDLRARLTDLGFQNVKTYIQSGNVIFDYKPIDPLVLAKKLQQKIKEEYSYKVPVIVAGAEELKQVIINNPFLKERNEDPGKLHVTFLAEPANDENMSKIDASGYLPDEFKINGKEVYLFCPNGYGRTKLTNNFFESKLKVTATTRNWKTVNTLLNMAYEQ</sequence>
<dbReference type="PIRSF" id="PIRSF008502">
    <property type="entry name" value="UCP008502"/>
    <property type="match status" value="1"/>
</dbReference>
<dbReference type="PANTHER" id="PTHR36439">
    <property type="entry name" value="BLL4334 PROTEIN"/>
    <property type="match status" value="1"/>
</dbReference>
<comment type="caution">
    <text evidence="1">The sequence shown here is derived from an EMBL/GenBank/DDBJ whole genome shotgun (WGS) entry which is preliminary data.</text>
</comment>
<dbReference type="RefSeq" id="WP_202854868.1">
    <property type="nucleotide sequence ID" value="NZ_JAEUGD010000004.1"/>
</dbReference>